<protein>
    <submittedName>
        <fullName evidence="2">GNAT family N-acetyltransferase</fullName>
    </submittedName>
</protein>
<dbReference type="Proteomes" id="UP000237819">
    <property type="component" value="Unassembled WGS sequence"/>
</dbReference>
<dbReference type="PROSITE" id="PS51186">
    <property type="entry name" value="GNAT"/>
    <property type="match status" value="1"/>
</dbReference>
<dbReference type="InterPro" id="IPR000182">
    <property type="entry name" value="GNAT_dom"/>
</dbReference>
<dbReference type="SUPFAM" id="SSF55729">
    <property type="entry name" value="Acyl-CoA N-acyltransferases (Nat)"/>
    <property type="match status" value="1"/>
</dbReference>
<dbReference type="PANTHER" id="PTHR43792:SF1">
    <property type="entry name" value="N-ACETYLTRANSFERASE DOMAIN-CONTAINING PROTEIN"/>
    <property type="match status" value="1"/>
</dbReference>
<keyword evidence="2" id="KW-0808">Transferase</keyword>
<dbReference type="Pfam" id="PF13302">
    <property type="entry name" value="Acetyltransf_3"/>
    <property type="match status" value="1"/>
</dbReference>
<accession>A0A2S8GPA3</accession>
<gene>
    <name evidence="2" type="ORF">C5Y93_11285</name>
</gene>
<dbReference type="EMBL" id="PUHZ01000012">
    <property type="protein sequence ID" value="PQO45834.1"/>
    <property type="molecule type" value="Genomic_DNA"/>
</dbReference>
<sequence>MIICETDRLYLREWTPDDWLRFRPLATDPRVLRYIGDGKPWDDERIQRRITGLIELSAQRGWIIWPVIHRADSELIGFCGFGDGFLPEVEIGWRLRPEYWGQGLATEAARAVLEYGFQRWNFPRIISVAQPANAASIRVMEKLGLEFDRRFDHKGIEVVCYAKSNPFPPTAVRQDWR</sequence>
<dbReference type="AlphaFoldDB" id="A0A2S8GPA3"/>
<dbReference type="PANTHER" id="PTHR43792">
    <property type="entry name" value="GNAT FAMILY, PUTATIVE (AFU_ORTHOLOGUE AFUA_3G00765)-RELATED-RELATED"/>
    <property type="match status" value="1"/>
</dbReference>
<feature type="domain" description="N-acetyltransferase" evidence="1">
    <location>
        <begin position="9"/>
        <end position="166"/>
    </location>
</feature>
<reference evidence="2 3" key="1">
    <citation type="submission" date="2018-02" db="EMBL/GenBank/DDBJ databases">
        <title>Comparative genomes isolates from brazilian mangrove.</title>
        <authorList>
            <person name="Araujo J.E."/>
            <person name="Taketani R.G."/>
            <person name="Silva M.C.P."/>
            <person name="Loureco M.V."/>
            <person name="Andreote F.D."/>
        </authorList>
    </citation>
    <scope>NUCLEOTIDE SEQUENCE [LARGE SCALE GENOMIC DNA]</scope>
    <source>
        <strain evidence="2 3">Nap-Phe MGV</strain>
    </source>
</reference>
<dbReference type="InterPro" id="IPR051531">
    <property type="entry name" value="N-acetyltransferase"/>
</dbReference>
<proteinExistence type="predicted"/>
<evidence type="ECO:0000313" key="2">
    <source>
        <dbReference type="EMBL" id="PQO45834.1"/>
    </source>
</evidence>
<dbReference type="GO" id="GO:0016747">
    <property type="term" value="F:acyltransferase activity, transferring groups other than amino-acyl groups"/>
    <property type="evidence" value="ECO:0007669"/>
    <property type="project" value="InterPro"/>
</dbReference>
<name>A0A2S8GPA3_9BACT</name>
<evidence type="ECO:0000313" key="3">
    <source>
        <dbReference type="Proteomes" id="UP000237819"/>
    </source>
</evidence>
<dbReference type="Gene3D" id="3.40.630.30">
    <property type="match status" value="1"/>
</dbReference>
<evidence type="ECO:0000259" key="1">
    <source>
        <dbReference type="PROSITE" id="PS51186"/>
    </source>
</evidence>
<comment type="caution">
    <text evidence="2">The sequence shown here is derived from an EMBL/GenBank/DDBJ whole genome shotgun (WGS) entry which is preliminary data.</text>
</comment>
<organism evidence="2 3">
    <name type="scientific">Blastopirellula marina</name>
    <dbReference type="NCBI Taxonomy" id="124"/>
    <lineage>
        <taxon>Bacteria</taxon>
        <taxon>Pseudomonadati</taxon>
        <taxon>Planctomycetota</taxon>
        <taxon>Planctomycetia</taxon>
        <taxon>Pirellulales</taxon>
        <taxon>Pirellulaceae</taxon>
        <taxon>Blastopirellula</taxon>
    </lineage>
</organism>
<dbReference type="InterPro" id="IPR016181">
    <property type="entry name" value="Acyl_CoA_acyltransferase"/>
</dbReference>